<evidence type="ECO:0000313" key="1">
    <source>
        <dbReference type="EMBL" id="GAA5805577.1"/>
    </source>
</evidence>
<gene>
    <name evidence="1" type="ORF">HPULCUR_011096</name>
</gene>
<keyword evidence="2" id="KW-1185">Reference proteome</keyword>
<sequence length="131" mass="14663">MARLSNRKKSMIQNLRKARGVAEIINVDSEDLTVVDVQPVEIVEETTVQSVNSILKDDEISRKTPFSRGLKYTVRHQRKLNQKNREMASGRANISSYFNVATPVAEEAPAATEMETMQAAYDNGYGINTKS</sequence>
<organism evidence="1 2">
    <name type="scientific">Helicostylum pulchrum</name>
    <dbReference type="NCBI Taxonomy" id="562976"/>
    <lineage>
        <taxon>Eukaryota</taxon>
        <taxon>Fungi</taxon>
        <taxon>Fungi incertae sedis</taxon>
        <taxon>Mucoromycota</taxon>
        <taxon>Mucoromycotina</taxon>
        <taxon>Mucoromycetes</taxon>
        <taxon>Mucorales</taxon>
        <taxon>Mucorineae</taxon>
        <taxon>Mucoraceae</taxon>
        <taxon>Helicostylum</taxon>
    </lineage>
</organism>
<accession>A0ABP9YF46</accession>
<reference evidence="1 2" key="1">
    <citation type="submission" date="2024-04" db="EMBL/GenBank/DDBJ databases">
        <title>genome sequences of Mucor flavus KT1a and Helicostylum pulchrum KT1b strains isolation_sourced from the surface of a dry-aged beef.</title>
        <authorList>
            <person name="Toyotome T."/>
            <person name="Hosono M."/>
            <person name="Torimaru M."/>
            <person name="Fukuda K."/>
            <person name="Mikami N."/>
        </authorList>
    </citation>
    <scope>NUCLEOTIDE SEQUENCE [LARGE SCALE GENOMIC DNA]</scope>
    <source>
        <strain evidence="1 2">KT1b</strain>
    </source>
</reference>
<dbReference type="EMBL" id="BAABUJ010000048">
    <property type="protein sequence ID" value="GAA5805577.1"/>
    <property type="molecule type" value="Genomic_DNA"/>
</dbReference>
<proteinExistence type="predicted"/>
<name>A0ABP9YF46_9FUNG</name>
<evidence type="ECO:0000313" key="2">
    <source>
        <dbReference type="Proteomes" id="UP001476247"/>
    </source>
</evidence>
<comment type="caution">
    <text evidence="1">The sequence shown here is derived from an EMBL/GenBank/DDBJ whole genome shotgun (WGS) entry which is preliminary data.</text>
</comment>
<protein>
    <submittedName>
        <fullName evidence="1">Uncharacterized protein</fullName>
    </submittedName>
</protein>
<dbReference type="Proteomes" id="UP001476247">
    <property type="component" value="Unassembled WGS sequence"/>
</dbReference>